<proteinExistence type="predicted"/>
<reference evidence="2 3" key="1">
    <citation type="submission" date="2023-06" db="EMBL/GenBank/DDBJ databases">
        <title>Five Gram-positive bacteria isolated from mangrove sediments in Shenzhen, Guangdong, China.</title>
        <authorList>
            <person name="Yu S."/>
            <person name="Zheng W."/>
            <person name="Huang Y."/>
        </authorList>
    </citation>
    <scope>NUCLEOTIDE SEQUENCE [LARGE SCALE GENOMIC DNA]</scope>
    <source>
        <strain evidence="2 3">SaN35-3</strain>
    </source>
</reference>
<organism evidence="2 3">
    <name type="scientific">Bacillus carboniphilus</name>
    <dbReference type="NCBI Taxonomy" id="86663"/>
    <lineage>
        <taxon>Bacteria</taxon>
        <taxon>Bacillati</taxon>
        <taxon>Bacillota</taxon>
        <taxon>Bacilli</taxon>
        <taxon>Bacillales</taxon>
        <taxon>Bacillaceae</taxon>
        <taxon>Bacillus</taxon>
    </lineage>
</organism>
<evidence type="ECO:0000313" key="2">
    <source>
        <dbReference type="EMBL" id="WLR41533.1"/>
    </source>
</evidence>
<dbReference type="Proteomes" id="UP001197974">
    <property type="component" value="Chromosome"/>
</dbReference>
<keyword evidence="1" id="KW-0472">Membrane</keyword>
<feature type="transmembrane region" description="Helical" evidence="1">
    <location>
        <begin position="12"/>
        <end position="32"/>
    </location>
</feature>
<name>A0ABY9JSQ7_9BACI</name>
<keyword evidence="1" id="KW-0812">Transmembrane</keyword>
<accession>A0ABY9JSQ7</accession>
<gene>
    <name evidence="2" type="ORF">LC087_11605</name>
</gene>
<evidence type="ECO:0000256" key="1">
    <source>
        <dbReference type="SAM" id="Phobius"/>
    </source>
</evidence>
<feature type="transmembrane region" description="Helical" evidence="1">
    <location>
        <begin position="38"/>
        <end position="59"/>
    </location>
</feature>
<dbReference type="EMBL" id="CP129013">
    <property type="protein sequence ID" value="WLR41533.1"/>
    <property type="molecule type" value="Genomic_DNA"/>
</dbReference>
<keyword evidence="3" id="KW-1185">Reference proteome</keyword>
<sequence length="127" mass="15106">MKEEKKKKYFKRSNWFMVPIFVAVCIFSYPSGTDYNPSWFTFFFILIALRGIALEMLCVKKNRKELFWYSAILILAFVSLVGFSFSSMFFEGFFYDYIESNNIIICKVQGEIKAIVHFTIFFIERGR</sequence>
<keyword evidence="1" id="KW-1133">Transmembrane helix</keyword>
<evidence type="ECO:0000313" key="3">
    <source>
        <dbReference type="Proteomes" id="UP001197974"/>
    </source>
</evidence>
<feature type="transmembrane region" description="Helical" evidence="1">
    <location>
        <begin position="66"/>
        <end position="90"/>
    </location>
</feature>
<dbReference type="RefSeq" id="WP_226541835.1">
    <property type="nucleotide sequence ID" value="NZ_CP129013.1"/>
</dbReference>
<protein>
    <submittedName>
        <fullName evidence="2">Uncharacterized protein</fullName>
    </submittedName>
</protein>